<evidence type="ECO:0000313" key="2">
    <source>
        <dbReference type="Proteomes" id="UP001595798"/>
    </source>
</evidence>
<evidence type="ECO:0000313" key="1">
    <source>
        <dbReference type="EMBL" id="MFC4259675.1"/>
    </source>
</evidence>
<reference evidence="2" key="1">
    <citation type="journal article" date="2019" name="Int. J. Syst. Evol. Microbiol.">
        <title>The Global Catalogue of Microorganisms (GCM) 10K type strain sequencing project: providing services to taxonomists for standard genome sequencing and annotation.</title>
        <authorList>
            <consortium name="The Broad Institute Genomics Platform"/>
            <consortium name="The Broad Institute Genome Sequencing Center for Infectious Disease"/>
            <person name="Wu L."/>
            <person name="Ma J."/>
        </authorList>
    </citation>
    <scope>NUCLEOTIDE SEQUENCE [LARGE SCALE GENOMIC DNA]</scope>
    <source>
        <strain evidence="2">CECT 7297</strain>
    </source>
</reference>
<protein>
    <submittedName>
        <fullName evidence="1">Uncharacterized protein</fullName>
    </submittedName>
</protein>
<dbReference type="EMBL" id="JBHSDI010000014">
    <property type="protein sequence ID" value="MFC4259675.1"/>
    <property type="molecule type" value="Genomic_DNA"/>
</dbReference>
<keyword evidence="2" id="KW-1185">Reference proteome</keyword>
<dbReference type="Proteomes" id="UP001595798">
    <property type="component" value="Unassembled WGS sequence"/>
</dbReference>
<sequence length="194" mass="21686">MDPVLAELISEGVKILGPALIAGCAAYFAASLQFKATLAQIREANEFAARQHLFDYYKDKQKQLSESYNELSNTLGQVLGVNAAARTDEGDESIQNMVSGFDSIAQLHLDAAPFEISLTLRDMRSKKLEGMEEFERLASRKQSLEGLHLGDDFESKKATVLSLLELYGWLKRCNQLLLEKEMDLLFSKYDVGRA</sequence>
<dbReference type="RefSeq" id="WP_379887441.1">
    <property type="nucleotide sequence ID" value="NZ_JBHSDI010000014.1"/>
</dbReference>
<gene>
    <name evidence="1" type="ORF">ACFOZ5_11605</name>
</gene>
<name>A0ABV8QJ86_9GAMM</name>
<organism evidence="1 2">
    <name type="scientific">Marinobacter lacisalsi</name>
    <dbReference type="NCBI Taxonomy" id="475979"/>
    <lineage>
        <taxon>Bacteria</taxon>
        <taxon>Pseudomonadati</taxon>
        <taxon>Pseudomonadota</taxon>
        <taxon>Gammaproteobacteria</taxon>
        <taxon>Pseudomonadales</taxon>
        <taxon>Marinobacteraceae</taxon>
        <taxon>Marinobacter</taxon>
    </lineage>
</organism>
<proteinExistence type="predicted"/>
<comment type="caution">
    <text evidence="1">The sequence shown here is derived from an EMBL/GenBank/DDBJ whole genome shotgun (WGS) entry which is preliminary data.</text>
</comment>
<accession>A0ABV8QJ86</accession>